<dbReference type="PATRIC" id="fig|536227.13.peg.2085"/>
<sequence>MKKLRLSIIIMFILLISTVCIGCRSKAPQQVNTSTQSESNTKTYGIKRPKSFSPIPISKGSGLGVYGSGKAEPNKNTMTVEIDTKDLSKVKEGYSVKLLNAEKQIALTGKVKNIPDAKNSGNSDICSIEVALEEEKADNFQASSTNTNAKSDTNASSTQQGTSTISSVKVTEDTNMQATIYLPGNDNAYYIKNKCVKNGNDGKKYIWVSKKNQTEIKTGDDFELKEVKLGETDGRKTEILNGLEGYKFIALQLD</sequence>
<dbReference type="RefSeq" id="WP_007062226.1">
    <property type="nucleotide sequence ID" value="NZ_ACVI01000061.1"/>
</dbReference>
<dbReference type="STRING" id="536227.Ccar_09965"/>
<name>C6PX24_9CLOT</name>
<dbReference type="Gene3D" id="2.40.420.20">
    <property type="match status" value="1"/>
</dbReference>
<reference evidence="2 3" key="1">
    <citation type="submission" date="2009-06" db="EMBL/GenBank/DDBJ databases">
        <title>The draft genome of Clostridium carboxidivorans P7.</title>
        <authorList>
            <consortium name="US DOE Joint Genome Institute (JGI-PGF)"/>
            <person name="Lucas S."/>
            <person name="Copeland A."/>
            <person name="Lapidus A."/>
            <person name="Glavina del Rio T."/>
            <person name="Tice H."/>
            <person name="Bruce D."/>
            <person name="Goodwin L."/>
            <person name="Pitluck S."/>
            <person name="Larimer F."/>
            <person name="Land M.L."/>
            <person name="Hauser L."/>
            <person name="Hemme C.L."/>
        </authorList>
    </citation>
    <scope>NUCLEOTIDE SEQUENCE [LARGE SCALE GENOMIC DNA]</scope>
    <source>
        <strain evidence="2 3">P7</strain>
    </source>
</reference>
<protein>
    <submittedName>
        <fullName evidence="2">Uncharacterized protein</fullName>
    </submittedName>
</protein>
<evidence type="ECO:0000313" key="3">
    <source>
        <dbReference type="Proteomes" id="UP000004198"/>
    </source>
</evidence>
<proteinExistence type="predicted"/>
<accession>C6PX24</accession>
<keyword evidence="3" id="KW-1185">Reference proteome</keyword>
<dbReference type="EMBL" id="ACVI01000061">
    <property type="protein sequence ID" value="EET86201.1"/>
    <property type="molecule type" value="Genomic_DNA"/>
</dbReference>
<comment type="caution">
    <text evidence="2">The sequence shown here is derived from an EMBL/GenBank/DDBJ whole genome shotgun (WGS) entry which is preliminary data.</text>
</comment>
<evidence type="ECO:0000256" key="1">
    <source>
        <dbReference type="SAM" id="MobiDB-lite"/>
    </source>
</evidence>
<feature type="compositionally biased region" description="Low complexity" evidence="1">
    <location>
        <begin position="156"/>
        <end position="165"/>
    </location>
</feature>
<dbReference type="KEGG" id="cck:Ccar_09965"/>
<gene>
    <name evidence="2" type="ORF">CcarbDRAFT_3341</name>
</gene>
<organism evidence="2 3">
    <name type="scientific">Clostridium carboxidivorans P7</name>
    <dbReference type="NCBI Taxonomy" id="536227"/>
    <lineage>
        <taxon>Bacteria</taxon>
        <taxon>Bacillati</taxon>
        <taxon>Bacillota</taxon>
        <taxon>Clostridia</taxon>
        <taxon>Eubacteriales</taxon>
        <taxon>Clostridiaceae</taxon>
        <taxon>Clostridium</taxon>
    </lineage>
</organism>
<feature type="compositionally biased region" description="Polar residues" evidence="1">
    <location>
        <begin position="30"/>
        <end position="43"/>
    </location>
</feature>
<dbReference type="AlphaFoldDB" id="C6PX24"/>
<evidence type="ECO:0000313" key="2">
    <source>
        <dbReference type="EMBL" id="EET86201.1"/>
    </source>
</evidence>
<feature type="region of interest" description="Disordered" evidence="1">
    <location>
        <begin position="30"/>
        <end position="56"/>
    </location>
</feature>
<feature type="compositionally biased region" description="Polar residues" evidence="1">
    <location>
        <begin position="140"/>
        <end position="155"/>
    </location>
</feature>
<dbReference type="Proteomes" id="UP000004198">
    <property type="component" value="Unassembled WGS sequence"/>
</dbReference>
<feature type="region of interest" description="Disordered" evidence="1">
    <location>
        <begin position="138"/>
        <end position="165"/>
    </location>
</feature>